<dbReference type="AlphaFoldDB" id="A0A0D7CPP1"/>
<keyword evidence="2" id="KW-1185">Reference proteome</keyword>
<accession>A0A0D7CPP1</accession>
<dbReference type="RefSeq" id="WP_030072855.1">
    <property type="nucleotide sequence ID" value="NZ_JRKI01000017.1"/>
</dbReference>
<dbReference type="InterPro" id="IPR014347">
    <property type="entry name" value="Tautomerase/MIF_sf"/>
</dbReference>
<reference evidence="1 2" key="1">
    <citation type="submission" date="2014-09" db="EMBL/GenBank/DDBJ databases">
        <title>Draft genome sequence of Streptomyces natalensis ATCC 27448, producer of the antifungal pimaricin.</title>
        <authorList>
            <person name="Mendes M.V."/>
            <person name="Beites T."/>
            <person name="Pires S."/>
            <person name="Santos C.L."/>
            <person name="Moradas-Ferreira P."/>
        </authorList>
    </citation>
    <scope>NUCLEOTIDE SEQUENCE [LARGE SCALE GENOMIC DNA]</scope>
    <source>
        <strain evidence="1 2">ATCC 27448</strain>
    </source>
</reference>
<sequence>MPFVRIDAMGAGRERLDALGRAVHDALEETLGIPPDDRFQVLVGHDGTASTLRYGTYFGPDRDDGIVYIAITMRAGRTPGQKQALYRRIAELAQAYAGTAPRNVFVTVTENAAADWSLGDGLAQYVLHPEAARLPAAADGP</sequence>
<evidence type="ECO:0000313" key="1">
    <source>
        <dbReference type="EMBL" id="KIZ17825.1"/>
    </source>
</evidence>
<dbReference type="SUPFAM" id="SSF55331">
    <property type="entry name" value="Tautomerase/MIF"/>
    <property type="match status" value="1"/>
</dbReference>
<dbReference type="InterPro" id="IPR037479">
    <property type="entry name" value="Tauto_MSAD"/>
</dbReference>
<name>A0A0D7CPP1_9ACTN</name>
<comment type="caution">
    <text evidence="1">The sequence shown here is derived from an EMBL/GenBank/DDBJ whole genome shotgun (WGS) entry which is preliminary data.</text>
</comment>
<dbReference type="PANTHER" id="PTHR38460:SF1">
    <property type="entry name" value="TAUTOMERASE YOLI-RELATED"/>
    <property type="match status" value="1"/>
</dbReference>
<dbReference type="EMBL" id="JRKI01000017">
    <property type="protein sequence ID" value="KIZ17825.1"/>
    <property type="molecule type" value="Genomic_DNA"/>
</dbReference>
<dbReference type="Proteomes" id="UP000032458">
    <property type="component" value="Unassembled WGS sequence"/>
</dbReference>
<proteinExistence type="predicted"/>
<dbReference type="Gene3D" id="3.30.429.10">
    <property type="entry name" value="Macrophage Migration Inhibitory Factor"/>
    <property type="match status" value="1"/>
</dbReference>
<dbReference type="PATRIC" id="fig|1240678.4.peg.2653"/>
<protein>
    <submittedName>
        <fullName evidence="1">Tautomerase</fullName>
    </submittedName>
</protein>
<evidence type="ECO:0000313" key="2">
    <source>
        <dbReference type="Proteomes" id="UP000032458"/>
    </source>
</evidence>
<organism evidence="1 2">
    <name type="scientific">Streptomyces natalensis ATCC 27448</name>
    <dbReference type="NCBI Taxonomy" id="1240678"/>
    <lineage>
        <taxon>Bacteria</taxon>
        <taxon>Bacillati</taxon>
        <taxon>Actinomycetota</taxon>
        <taxon>Actinomycetes</taxon>
        <taxon>Kitasatosporales</taxon>
        <taxon>Streptomycetaceae</taxon>
        <taxon>Streptomyces</taxon>
    </lineage>
</organism>
<dbReference type="Pfam" id="PF14552">
    <property type="entry name" value="Tautomerase_2"/>
    <property type="match status" value="1"/>
</dbReference>
<gene>
    <name evidence="1" type="ORF">SNA_12615</name>
</gene>
<dbReference type="PANTHER" id="PTHR38460">
    <property type="entry name" value="TAUTOMERASE YOLI-RELATED"/>
    <property type="match status" value="1"/>
</dbReference>